<dbReference type="PROSITE" id="PS51257">
    <property type="entry name" value="PROKAR_LIPOPROTEIN"/>
    <property type="match status" value="1"/>
</dbReference>
<dbReference type="EMBL" id="QNRQ01000001">
    <property type="protein sequence ID" value="RBP42904.1"/>
    <property type="molecule type" value="Genomic_DNA"/>
</dbReference>
<organism evidence="3 4">
    <name type="scientific">Eoetvoesiella caeni</name>
    <dbReference type="NCBI Taxonomy" id="645616"/>
    <lineage>
        <taxon>Bacteria</taxon>
        <taxon>Pseudomonadati</taxon>
        <taxon>Pseudomonadota</taxon>
        <taxon>Betaproteobacteria</taxon>
        <taxon>Burkholderiales</taxon>
        <taxon>Alcaligenaceae</taxon>
        <taxon>Eoetvoesiella</taxon>
    </lineage>
</organism>
<dbReference type="CDD" id="cd11524">
    <property type="entry name" value="SYLF"/>
    <property type="match status" value="1"/>
</dbReference>
<dbReference type="OrthoDB" id="198978at2"/>
<evidence type="ECO:0000256" key="1">
    <source>
        <dbReference type="SAM" id="SignalP"/>
    </source>
</evidence>
<keyword evidence="1" id="KW-0732">Signal</keyword>
<keyword evidence="4" id="KW-1185">Reference proteome</keyword>
<gene>
    <name evidence="3" type="ORF">DFR37_10129</name>
</gene>
<dbReference type="AlphaFoldDB" id="A0A366HJ76"/>
<dbReference type="InterPro" id="IPR007461">
    <property type="entry name" value="Ysc84_actin-binding"/>
</dbReference>
<evidence type="ECO:0000259" key="2">
    <source>
        <dbReference type="Pfam" id="PF04366"/>
    </source>
</evidence>
<feature type="signal peptide" evidence="1">
    <location>
        <begin position="1"/>
        <end position="26"/>
    </location>
</feature>
<dbReference type="Pfam" id="PF04366">
    <property type="entry name" value="Ysc84"/>
    <property type="match status" value="1"/>
</dbReference>
<accession>A0A366HJ76</accession>
<evidence type="ECO:0000313" key="3">
    <source>
        <dbReference type="EMBL" id="RBP42904.1"/>
    </source>
</evidence>
<reference evidence="3 4" key="1">
    <citation type="submission" date="2018-06" db="EMBL/GenBank/DDBJ databases">
        <title>Genomic Encyclopedia of Type Strains, Phase IV (KMG-IV): sequencing the most valuable type-strain genomes for metagenomic binning, comparative biology and taxonomic classification.</title>
        <authorList>
            <person name="Goeker M."/>
        </authorList>
    </citation>
    <scope>NUCLEOTIDE SEQUENCE [LARGE SCALE GENOMIC DNA]</scope>
    <source>
        <strain evidence="3 4">DSM 25520</strain>
    </source>
</reference>
<dbReference type="GO" id="GO:0035091">
    <property type="term" value="F:phosphatidylinositol binding"/>
    <property type="evidence" value="ECO:0007669"/>
    <property type="project" value="TreeGrafter"/>
</dbReference>
<protein>
    <submittedName>
        <fullName evidence="3">Lipid-binding SYLF domain-containing protein</fullName>
    </submittedName>
</protein>
<feature type="chain" id="PRO_5016959122" evidence="1">
    <location>
        <begin position="27"/>
        <end position="198"/>
    </location>
</feature>
<dbReference type="PANTHER" id="PTHR15629:SF2">
    <property type="entry name" value="SH3 DOMAIN-CONTAINING YSC84-LIKE PROTEIN 1"/>
    <property type="match status" value="1"/>
</dbReference>
<dbReference type="Proteomes" id="UP000253628">
    <property type="component" value="Unassembled WGS sequence"/>
</dbReference>
<feature type="domain" description="Ysc84 actin-binding" evidence="2">
    <location>
        <begin position="109"/>
        <end position="193"/>
    </location>
</feature>
<dbReference type="InterPro" id="IPR051702">
    <property type="entry name" value="SH3_domain_YSC84-like"/>
</dbReference>
<dbReference type="PANTHER" id="PTHR15629">
    <property type="entry name" value="SH3YL1 PROTEIN"/>
    <property type="match status" value="1"/>
</dbReference>
<name>A0A366HJ76_9BURK</name>
<comment type="caution">
    <text evidence="3">The sequence shown here is derived from an EMBL/GenBank/DDBJ whole genome shotgun (WGS) entry which is preliminary data.</text>
</comment>
<evidence type="ECO:0000313" key="4">
    <source>
        <dbReference type="Proteomes" id="UP000253628"/>
    </source>
</evidence>
<proteinExistence type="predicted"/>
<sequence>MKQQLSVPRGKSLAIMAVALSSLVFAGCTTTAPKDQATASQQRKDINASVDSTLTRLYKSAPDARSMVERAKGVLVFPNVLSAGFVIGVEHGNGVLRVNGRNQGYYSTTGGSIGFQAGAQSRAIVLLFMTQEALDKFQSSNGWTAGVDATVAVAKIGANGKVDTNTAQQSVVGFVLTNAGLMAGVSLEGVKIQKVEGL</sequence>